<sequence length="514" mass="58317">MFTLLHGLALLGLAIFPFLLQSSLRTRKRPLPPGPKGLPVLGNILEIPSNHYWLKFDEWIREFGPICTVNVLGKTIILLGSPKVAADLLDRRSSIYSDRPRWVFASEILARDMHTGTIGSGERHRVFRRAIHAGLQPKALSSYHPIGERESRVFLKQIVKCPENFKTSVKRFTSAVILGTMFGQEITKFEKDRFAKRMFHSAARFAGSLAPGAFMVDIIPWLNNIPLWFPGMKWKREGLKWAEEDRVLYTDLLEAAKANHGIQPSFISEGTMNERYGVSDEELAYIGGTISQTPDTLMAVSSSFILAMTKWPEVQRRAQEEIDRVVGRIRFPAFFDREQLPYTGALVKEVCRWRPVAPLSVPHATTQEDEYMGYRIPKGATVISAIWSIHHDEDVYPEPEEFKPERFLDKDGVPRNTEESRVLGHHLYGFGRRLCPGAIMADHALWLFMVHTLWAFNIARSQDEKGQEIIPSVDPLSFSSGGEASHPLPFSCRFLLRDGVQELLEDIHDPSTLN</sequence>
<dbReference type="Proteomes" id="UP000799118">
    <property type="component" value="Unassembled WGS sequence"/>
</dbReference>
<dbReference type="PRINTS" id="PR00463">
    <property type="entry name" value="EP450I"/>
</dbReference>
<evidence type="ECO:0000256" key="10">
    <source>
        <dbReference type="SAM" id="SignalP"/>
    </source>
</evidence>
<protein>
    <submittedName>
        <fullName evidence="11">Cytochrome P450</fullName>
    </submittedName>
</protein>
<comment type="pathway">
    <text evidence="2">Secondary metabolite biosynthesis.</text>
</comment>
<accession>A0A6A4HLI9</accession>
<reference evidence="11" key="1">
    <citation type="journal article" date="2019" name="Environ. Microbiol.">
        <title>Fungal ecological strategies reflected in gene transcription - a case study of two litter decomposers.</title>
        <authorList>
            <person name="Barbi F."/>
            <person name="Kohler A."/>
            <person name="Barry K."/>
            <person name="Baskaran P."/>
            <person name="Daum C."/>
            <person name="Fauchery L."/>
            <person name="Ihrmark K."/>
            <person name="Kuo A."/>
            <person name="LaButti K."/>
            <person name="Lipzen A."/>
            <person name="Morin E."/>
            <person name="Grigoriev I.V."/>
            <person name="Henrissat B."/>
            <person name="Lindahl B."/>
            <person name="Martin F."/>
        </authorList>
    </citation>
    <scope>NUCLEOTIDE SEQUENCE</scope>
    <source>
        <strain evidence="11">JB14</strain>
    </source>
</reference>
<dbReference type="AlphaFoldDB" id="A0A6A4HLI9"/>
<proteinExistence type="inferred from homology"/>
<keyword evidence="10" id="KW-0732">Signal</keyword>
<evidence type="ECO:0000256" key="7">
    <source>
        <dbReference type="ARBA" id="ARBA00023004"/>
    </source>
</evidence>
<name>A0A6A4HLI9_9AGAR</name>
<keyword evidence="4 9" id="KW-0349">Heme</keyword>
<dbReference type="Pfam" id="PF00067">
    <property type="entry name" value="p450"/>
    <property type="match status" value="1"/>
</dbReference>
<evidence type="ECO:0000256" key="9">
    <source>
        <dbReference type="PIRSR" id="PIRSR602401-1"/>
    </source>
</evidence>
<evidence type="ECO:0000256" key="5">
    <source>
        <dbReference type="ARBA" id="ARBA00022723"/>
    </source>
</evidence>
<dbReference type="SUPFAM" id="SSF48264">
    <property type="entry name" value="Cytochrome P450"/>
    <property type="match status" value="1"/>
</dbReference>
<feature type="binding site" description="axial binding residue" evidence="9">
    <location>
        <position position="435"/>
    </location>
    <ligand>
        <name>heme</name>
        <dbReference type="ChEBI" id="CHEBI:30413"/>
    </ligand>
    <ligandPart>
        <name>Fe</name>
        <dbReference type="ChEBI" id="CHEBI:18248"/>
    </ligandPart>
</feature>
<dbReference type="CDD" id="cd11065">
    <property type="entry name" value="CYP64-like"/>
    <property type="match status" value="1"/>
</dbReference>
<comment type="cofactor">
    <cofactor evidence="1 9">
        <name>heme</name>
        <dbReference type="ChEBI" id="CHEBI:30413"/>
    </cofactor>
</comment>
<comment type="similarity">
    <text evidence="3">Belongs to the cytochrome P450 family.</text>
</comment>
<dbReference type="GO" id="GO:0016705">
    <property type="term" value="F:oxidoreductase activity, acting on paired donors, with incorporation or reduction of molecular oxygen"/>
    <property type="evidence" value="ECO:0007669"/>
    <property type="project" value="InterPro"/>
</dbReference>
<evidence type="ECO:0000313" key="11">
    <source>
        <dbReference type="EMBL" id="KAE9397725.1"/>
    </source>
</evidence>
<dbReference type="InterPro" id="IPR002401">
    <property type="entry name" value="Cyt_P450_E_grp-I"/>
</dbReference>
<dbReference type="GO" id="GO:0005506">
    <property type="term" value="F:iron ion binding"/>
    <property type="evidence" value="ECO:0007669"/>
    <property type="project" value="InterPro"/>
</dbReference>
<keyword evidence="12" id="KW-1185">Reference proteome</keyword>
<evidence type="ECO:0000256" key="3">
    <source>
        <dbReference type="ARBA" id="ARBA00010617"/>
    </source>
</evidence>
<dbReference type="InterPro" id="IPR036396">
    <property type="entry name" value="Cyt_P450_sf"/>
</dbReference>
<dbReference type="EMBL" id="ML769493">
    <property type="protein sequence ID" value="KAE9397725.1"/>
    <property type="molecule type" value="Genomic_DNA"/>
</dbReference>
<dbReference type="Gene3D" id="1.10.630.10">
    <property type="entry name" value="Cytochrome P450"/>
    <property type="match status" value="1"/>
</dbReference>
<dbReference type="PANTHER" id="PTHR46300">
    <property type="entry name" value="P450, PUTATIVE (EUROFUNG)-RELATED-RELATED"/>
    <property type="match status" value="1"/>
</dbReference>
<gene>
    <name evidence="11" type="ORF">BT96DRAFT_966155</name>
</gene>
<evidence type="ECO:0000256" key="4">
    <source>
        <dbReference type="ARBA" id="ARBA00022617"/>
    </source>
</evidence>
<evidence type="ECO:0000256" key="6">
    <source>
        <dbReference type="ARBA" id="ARBA00023002"/>
    </source>
</evidence>
<keyword evidence="8" id="KW-0503">Monooxygenase</keyword>
<feature type="signal peptide" evidence="10">
    <location>
        <begin position="1"/>
        <end position="21"/>
    </location>
</feature>
<dbReference type="InterPro" id="IPR050364">
    <property type="entry name" value="Cytochrome_P450_fung"/>
</dbReference>
<keyword evidence="7 9" id="KW-0408">Iron</keyword>
<evidence type="ECO:0000256" key="8">
    <source>
        <dbReference type="ARBA" id="ARBA00023033"/>
    </source>
</evidence>
<organism evidence="11 12">
    <name type="scientific">Gymnopus androsaceus JB14</name>
    <dbReference type="NCBI Taxonomy" id="1447944"/>
    <lineage>
        <taxon>Eukaryota</taxon>
        <taxon>Fungi</taxon>
        <taxon>Dikarya</taxon>
        <taxon>Basidiomycota</taxon>
        <taxon>Agaricomycotina</taxon>
        <taxon>Agaricomycetes</taxon>
        <taxon>Agaricomycetidae</taxon>
        <taxon>Agaricales</taxon>
        <taxon>Marasmiineae</taxon>
        <taxon>Omphalotaceae</taxon>
        <taxon>Gymnopus</taxon>
    </lineage>
</organism>
<dbReference type="OrthoDB" id="1103324at2759"/>
<evidence type="ECO:0000256" key="1">
    <source>
        <dbReference type="ARBA" id="ARBA00001971"/>
    </source>
</evidence>
<dbReference type="GO" id="GO:0020037">
    <property type="term" value="F:heme binding"/>
    <property type="evidence" value="ECO:0007669"/>
    <property type="project" value="InterPro"/>
</dbReference>
<keyword evidence="5 9" id="KW-0479">Metal-binding</keyword>
<evidence type="ECO:0000313" key="12">
    <source>
        <dbReference type="Proteomes" id="UP000799118"/>
    </source>
</evidence>
<keyword evidence="6" id="KW-0560">Oxidoreductase</keyword>
<evidence type="ECO:0000256" key="2">
    <source>
        <dbReference type="ARBA" id="ARBA00005179"/>
    </source>
</evidence>
<feature type="chain" id="PRO_5025440962" evidence="10">
    <location>
        <begin position="22"/>
        <end position="514"/>
    </location>
</feature>
<dbReference type="GO" id="GO:0004497">
    <property type="term" value="F:monooxygenase activity"/>
    <property type="evidence" value="ECO:0007669"/>
    <property type="project" value="UniProtKB-KW"/>
</dbReference>
<dbReference type="InterPro" id="IPR001128">
    <property type="entry name" value="Cyt_P450"/>
</dbReference>